<dbReference type="Pfam" id="PF11720">
    <property type="entry name" value="Inhibitor_I78"/>
    <property type="match status" value="1"/>
</dbReference>
<dbReference type="Proteomes" id="UP000033483">
    <property type="component" value="Unassembled WGS sequence"/>
</dbReference>
<dbReference type="AlphaFoldDB" id="A0A0F4Z8Y4"/>
<comment type="caution">
    <text evidence="1">The sequence shown here is derived from an EMBL/GenBank/DDBJ whole genome shotgun (WGS) entry which is preliminary data.</text>
</comment>
<reference evidence="1 2" key="1">
    <citation type="submission" date="2015-03" db="EMBL/GenBank/DDBJ databases">
        <authorList>
            <person name="Radwan O."/>
            <person name="Al-Naeli F.A."/>
            <person name="Rendon G.A."/>
            <person name="Fields C."/>
        </authorList>
    </citation>
    <scope>NUCLEOTIDE SEQUENCE [LARGE SCALE GENOMIC DNA]</scope>
    <source>
        <strain evidence="1">CR-DP1</strain>
    </source>
</reference>
<organism evidence="1 2">
    <name type="scientific">Thielaviopsis punctulata</name>
    <dbReference type="NCBI Taxonomy" id="72032"/>
    <lineage>
        <taxon>Eukaryota</taxon>
        <taxon>Fungi</taxon>
        <taxon>Dikarya</taxon>
        <taxon>Ascomycota</taxon>
        <taxon>Pezizomycotina</taxon>
        <taxon>Sordariomycetes</taxon>
        <taxon>Hypocreomycetidae</taxon>
        <taxon>Microascales</taxon>
        <taxon>Ceratocystidaceae</taxon>
        <taxon>Thielaviopsis</taxon>
    </lineage>
</organism>
<proteinExistence type="predicted"/>
<dbReference type="InterPro" id="IPR021719">
    <property type="entry name" value="Prot_inh_I78"/>
</dbReference>
<gene>
    <name evidence="1" type="ORF">TD95_001770</name>
</gene>
<dbReference type="Gene3D" id="3.30.10.10">
    <property type="entry name" value="Trypsin Inhibitor V, subunit A"/>
    <property type="match status" value="1"/>
</dbReference>
<evidence type="ECO:0000313" key="2">
    <source>
        <dbReference type="Proteomes" id="UP000033483"/>
    </source>
</evidence>
<protein>
    <recommendedName>
        <fullName evidence="3">Proteinase inhibitor I78</fullName>
    </recommendedName>
</protein>
<evidence type="ECO:0008006" key="3">
    <source>
        <dbReference type="Google" id="ProtNLM"/>
    </source>
</evidence>
<dbReference type="OrthoDB" id="10013825at2759"/>
<name>A0A0F4Z8Y4_9PEZI</name>
<dbReference type="EMBL" id="LAEV01002236">
    <property type="protein sequence ID" value="KKA26303.1"/>
    <property type="molecule type" value="Genomic_DNA"/>
</dbReference>
<sequence length="87" mass="9509">MPLLVPGINNNNASAQDANSQDAWQAKLMGKTLSTENSSSETVFAVKDLPEVHRIIQPGQNVTRDLNENRLNVCLDGDGLVHNVYYG</sequence>
<dbReference type="PANTHER" id="PTHR39600:SF1">
    <property type="entry name" value="PEPTIDASE INHIBITOR I78 FAMILY PROTEIN"/>
    <property type="match status" value="1"/>
</dbReference>
<accession>A0A0F4Z8Y4</accession>
<keyword evidence="2" id="KW-1185">Reference proteome</keyword>
<dbReference type="PANTHER" id="PTHR39600">
    <property type="entry name" value="PEPTIDASE INHIBITOR I78 FAMILY PROTEIN"/>
    <property type="match status" value="1"/>
</dbReference>
<evidence type="ECO:0000313" key="1">
    <source>
        <dbReference type="EMBL" id="KKA26303.1"/>
    </source>
</evidence>